<gene>
    <name evidence="7" type="ORF">LJ725_15025</name>
</gene>
<comment type="caution">
    <text evidence="7">The sequence shown here is derived from an EMBL/GenBank/DDBJ whole genome shotgun (WGS) entry which is preliminary data.</text>
</comment>
<sequence>MTTTLDIIIPTLNAGRTLSQTLAALPSPPGIPISTTVCDGGSEDGTVSLARNAGARIVTAPPGRGGQLGVGAATGDAAWLLFLHADTRLDPGAGEVVANFISSPANHDKAGYFRLRFDTADPRARRVESLAAWRCRTFGLPYGDQGLLIARPFYKRLGGFRPMPLMEDVDLVRRIGRRNLVALDADAVTSAARYERDGWLARPLRNLGCLALYLAGVSPDFLRRLYG</sequence>
<comment type="subcellular location">
    <subcellularLocation>
        <location evidence="1">Cell membrane</location>
    </subcellularLocation>
</comment>
<evidence type="ECO:0000256" key="1">
    <source>
        <dbReference type="ARBA" id="ARBA00004236"/>
    </source>
</evidence>
<keyword evidence="8" id="KW-1185">Reference proteome</keyword>
<dbReference type="Proteomes" id="UP001198862">
    <property type="component" value="Unassembled WGS sequence"/>
</dbReference>
<dbReference type="Gene3D" id="3.90.550.10">
    <property type="entry name" value="Spore Coat Polysaccharide Biosynthesis Protein SpsA, Chain A"/>
    <property type="match status" value="1"/>
</dbReference>
<dbReference type="EMBL" id="JAJISD010000006">
    <property type="protein sequence ID" value="MCC8430286.1"/>
    <property type="molecule type" value="Genomic_DNA"/>
</dbReference>
<name>A0ABS8KW23_9HYPH</name>
<dbReference type="InterPro" id="IPR001173">
    <property type="entry name" value="Glyco_trans_2-like"/>
</dbReference>
<protein>
    <submittedName>
        <fullName evidence="7">TIGR04283 family arsenosugar biosynthesis glycosyltransferase</fullName>
    </submittedName>
</protein>
<evidence type="ECO:0000313" key="7">
    <source>
        <dbReference type="EMBL" id="MCC8430286.1"/>
    </source>
</evidence>
<evidence type="ECO:0000256" key="2">
    <source>
        <dbReference type="ARBA" id="ARBA00022475"/>
    </source>
</evidence>
<accession>A0ABS8KW23</accession>
<evidence type="ECO:0000259" key="6">
    <source>
        <dbReference type="Pfam" id="PF00535"/>
    </source>
</evidence>
<dbReference type="InterPro" id="IPR026461">
    <property type="entry name" value="Trfase_2_rSAM/seldom_assoc"/>
</dbReference>
<dbReference type="InterPro" id="IPR029044">
    <property type="entry name" value="Nucleotide-diphossugar_trans"/>
</dbReference>
<dbReference type="NCBIfam" id="TIGR04283">
    <property type="entry name" value="glyco_like_mftF"/>
    <property type="match status" value="1"/>
</dbReference>
<dbReference type="PANTHER" id="PTHR43646">
    <property type="entry name" value="GLYCOSYLTRANSFERASE"/>
    <property type="match status" value="1"/>
</dbReference>
<evidence type="ECO:0000256" key="5">
    <source>
        <dbReference type="ARBA" id="ARBA00023136"/>
    </source>
</evidence>
<keyword evidence="5" id="KW-0472">Membrane</keyword>
<dbReference type="RefSeq" id="WP_230551455.1">
    <property type="nucleotide sequence ID" value="NZ_JAJISD010000006.1"/>
</dbReference>
<organism evidence="7 8">
    <name type="scientific">Reyranella aquatilis</name>
    <dbReference type="NCBI Taxonomy" id="2035356"/>
    <lineage>
        <taxon>Bacteria</taxon>
        <taxon>Pseudomonadati</taxon>
        <taxon>Pseudomonadota</taxon>
        <taxon>Alphaproteobacteria</taxon>
        <taxon>Hyphomicrobiales</taxon>
        <taxon>Reyranellaceae</taxon>
        <taxon>Reyranella</taxon>
    </lineage>
</organism>
<evidence type="ECO:0000256" key="4">
    <source>
        <dbReference type="ARBA" id="ARBA00022679"/>
    </source>
</evidence>
<evidence type="ECO:0000256" key="3">
    <source>
        <dbReference type="ARBA" id="ARBA00022676"/>
    </source>
</evidence>
<evidence type="ECO:0000313" key="8">
    <source>
        <dbReference type="Proteomes" id="UP001198862"/>
    </source>
</evidence>
<reference evidence="7 8" key="1">
    <citation type="submission" date="2021-11" db="EMBL/GenBank/DDBJ databases">
        <authorList>
            <person name="Lee D.-H."/>
            <person name="Kim S.-B."/>
        </authorList>
    </citation>
    <scope>NUCLEOTIDE SEQUENCE [LARGE SCALE GENOMIC DNA]</scope>
    <source>
        <strain evidence="7 8">KCTC 52223</strain>
    </source>
</reference>
<feature type="domain" description="Glycosyltransferase 2-like" evidence="6">
    <location>
        <begin position="7"/>
        <end position="105"/>
    </location>
</feature>
<proteinExistence type="predicted"/>
<dbReference type="SUPFAM" id="SSF53448">
    <property type="entry name" value="Nucleotide-diphospho-sugar transferases"/>
    <property type="match status" value="1"/>
</dbReference>
<dbReference type="PANTHER" id="PTHR43646:SF2">
    <property type="entry name" value="GLYCOSYLTRANSFERASE 2-LIKE DOMAIN-CONTAINING PROTEIN"/>
    <property type="match status" value="1"/>
</dbReference>
<keyword evidence="3" id="KW-0328">Glycosyltransferase</keyword>
<dbReference type="CDD" id="cd02522">
    <property type="entry name" value="GT_2_like_a"/>
    <property type="match status" value="1"/>
</dbReference>
<keyword evidence="4" id="KW-0808">Transferase</keyword>
<keyword evidence="2" id="KW-1003">Cell membrane</keyword>
<dbReference type="Pfam" id="PF00535">
    <property type="entry name" value="Glycos_transf_2"/>
    <property type="match status" value="1"/>
</dbReference>